<name>A0ABV7VQE1_9GAMM</name>
<keyword evidence="2 10" id="KW-0813">Transport</keyword>
<organism evidence="15 16">
    <name type="scientific">Bacterioplanoides pacificum</name>
    <dbReference type="NCBI Taxonomy" id="1171596"/>
    <lineage>
        <taxon>Bacteria</taxon>
        <taxon>Pseudomonadati</taxon>
        <taxon>Pseudomonadota</taxon>
        <taxon>Gammaproteobacteria</taxon>
        <taxon>Oceanospirillales</taxon>
        <taxon>Oceanospirillaceae</taxon>
        <taxon>Bacterioplanoides</taxon>
    </lineage>
</organism>
<keyword evidence="15" id="KW-0675">Receptor</keyword>
<evidence type="ECO:0000256" key="7">
    <source>
        <dbReference type="ARBA" id="ARBA00023077"/>
    </source>
</evidence>
<keyword evidence="5 12" id="KW-0732">Signal</keyword>
<keyword evidence="9 10" id="KW-0998">Cell outer membrane</keyword>
<dbReference type="Proteomes" id="UP001595722">
    <property type="component" value="Unassembled WGS sequence"/>
</dbReference>
<feature type="domain" description="TonB-dependent receptor plug" evidence="14">
    <location>
        <begin position="52"/>
        <end position="165"/>
    </location>
</feature>
<evidence type="ECO:0000259" key="14">
    <source>
        <dbReference type="Pfam" id="PF07715"/>
    </source>
</evidence>
<comment type="subcellular location">
    <subcellularLocation>
        <location evidence="1 10">Cell outer membrane</location>
        <topology evidence="1 10">Multi-pass membrane protein</topology>
    </subcellularLocation>
</comment>
<evidence type="ECO:0000259" key="13">
    <source>
        <dbReference type="Pfam" id="PF00593"/>
    </source>
</evidence>
<keyword evidence="7 11" id="KW-0798">TonB box</keyword>
<dbReference type="Gene3D" id="2.40.170.20">
    <property type="entry name" value="TonB-dependent receptor, beta-barrel domain"/>
    <property type="match status" value="1"/>
</dbReference>
<dbReference type="RefSeq" id="WP_376865514.1">
    <property type="nucleotide sequence ID" value="NZ_JBHRYB010000005.1"/>
</dbReference>
<dbReference type="Pfam" id="PF07715">
    <property type="entry name" value="Plug"/>
    <property type="match status" value="1"/>
</dbReference>
<dbReference type="CDD" id="cd01347">
    <property type="entry name" value="ligand_gated_channel"/>
    <property type="match status" value="1"/>
</dbReference>
<evidence type="ECO:0000256" key="2">
    <source>
        <dbReference type="ARBA" id="ARBA00022448"/>
    </source>
</evidence>
<dbReference type="InterPro" id="IPR039426">
    <property type="entry name" value="TonB-dep_rcpt-like"/>
</dbReference>
<dbReference type="InterPro" id="IPR012910">
    <property type="entry name" value="Plug_dom"/>
</dbReference>
<feature type="chain" id="PRO_5046202047" evidence="12">
    <location>
        <begin position="29"/>
        <end position="782"/>
    </location>
</feature>
<evidence type="ECO:0000256" key="8">
    <source>
        <dbReference type="ARBA" id="ARBA00023136"/>
    </source>
</evidence>
<keyword evidence="16" id="KW-1185">Reference proteome</keyword>
<evidence type="ECO:0000256" key="3">
    <source>
        <dbReference type="ARBA" id="ARBA00022452"/>
    </source>
</evidence>
<keyword evidence="4 10" id="KW-0812">Transmembrane</keyword>
<dbReference type="PROSITE" id="PS52016">
    <property type="entry name" value="TONB_DEPENDENT_REC_3"/>
    <property type="match status" value="1"/>
</dbReference>
<keyword evidence="3 10" id="KW-1134">Transmembrane beta strand</keyword>
<dbReference type="InterPro" id="IPR000531">
    <property type="entry name" value="Beta-barrel_TonB"/>
</dbReference>
<dbReference type="Pfam" id="PF00593">
    <property type="entry name" value="TonB_dep_Rec_b-barrel"/>
    <property type="match status" value="1"/>
</dbReference>
<feature type="domain" description="TonB-dependent receptor-like beta-barrel" evidence="13">
    <location>
        <begin position="272"/>
        <end position="737"/>
    </location>
</feature>
<accession>A0ABV7VQE1</accession>
<dbReference type="SUPFAM" id="SSF56935">
    <property type="entry name" value="Porins"/>
    <property type="match status" value="1"/>
</dbReference>
<sequence>MNTRVRFSRNLISLVVASAGLSLATAQAQATEENGVNLSDMVVSASGFEQKLVEAPASISVISQQELRSRPYMTLLDIVRELEGVDVGETRDKTGQGSVSIRGMGGDYTLLLIDGRRQNNHGDIYPNNFGGNQFNYVPPLDAIERVEVIRGPASTLYGADAIGGVINIITKKMTDEWSGSATISRTFQEVDEYGDDTTADFTVSGPLIDNTLAMEVRGSFYQRDANEPEYDSVTNPAGQQQTRELGFGSGGKTVDSENQSVGGGINWQIDNRQLLTLDVDFWKQQYDNKPLPDGSFPLGTVDSIDTLWSSRGPRVGYAKDQEFTRQQIAIAHEGEWSFGNSWISLQHINSANEGRTLPLSVAERQEFKTIYDGTGAYAGMSEQERRDIAAQKFLPRPERTMESRQYTLDAKLEIPVDDFYGRHNVIVGGQLIQGELEDSVFGMEDGNVGELSDFTMFSLFAEDNWNLIPDVTLTAGLRYDDHDQFGSNVSPRLYAVYLLDDNWTVKGGVATGYKTPKTTDLYNGVTGFGGQGTRPFAGNPDLEPEKSVNSELAVYWQSLNGDHDFNITLFKNDFKDKIVSGDEVPSCETSGGVKPCVNIGGYEDLNAGIFSQKVNIDEAEIQGVELAGSTALGYGLTLRGNYTYTDSEQKSGTQKGYPLNGTAKNMANATLDWQANDAVSLYLTMEHRSDRFRGFGRRGLNEGKNGAKYFDEYQVFHLGMNYTVSDNLSFSGRINNLLDQDFTSYEVEFEDDGNGGYDLKAYDDYNNKDKRRNLWLSMNVKF</sequence>
<dbReference type="Gene3D" id="2.170.130.10">
    <property type="entry name" value="TonB-dependent receptor, plug domain"/>
    <property type="match status" value="1"/>
</dbReference>
<reference evidence="16" key="1">
    <citation type="journal article" date="2019" name="Int. J. Syst. Evol. Microbiol.">
        <title>The Global Catalogue of Microorganisms (GCM) 10K type strain sequencing project: providing services to taxonomists for standard genome sequencing and annotation.</title>
        <authorList>
            <consortium name="The Broad Institute Genomics Platform"/>
            <consortium name="The Broad Institute Genome Sequencing Center for Infectious Disease"/>
            <person name="Wu L."/>
            <person name="Ma J."/>
        </authorList>
    </citation>
    <scope>NUCLEOTIDE SEQUENCE [LARGE SCALE GENOMIC DNA]</scope>
    <source>
        <strain evidence="16">KCTC 42424</strain>
    </source>
</reference>
<keyword evidence="6" id="KW-0406">Ion transport</keyword>
<dbReference type="PANTHER" id="PTHR30069:SF53">
    <property type="entry name" value="COLICIN I RECEPTOR-RELATED"/>
    <property type="match status" value="1"/>
</dbReference>
<dbReference type="EMBL" id="JBHRYB010000005">
    <property type="protein sequence ID" value="MFC3679745.1"/>
    <property type="molecule type" value="Genomic_DNA"/>
</dbReference>
<dbReference type="InterPro" id="IPR037066">
    <property type="entry name" value="Plug_dom_sf"/>
</dbReference>
<dbReference type="PANTHER" id="PTHR30069">
    <property type="entry name" value="TONB-DEPENDENT OUTER MEMBRANE RECEPTOR"/>
    <property type="match status" value="1"/>
</dbReference>
<keyword evidence="8 10" id="KW-0472">Membrane</keyword>
<evidence type="ECO:0000256" key="10">
    <source>
        <dbReference type="PROSITE-ProRule" id="PRU01360"/>
    </source>
</evidence>
<evidence type="ECO:0000256" key="1">
    <source>
        <dbReference type="ARBA" id="ARBA00004571"/>
    </source>
</evidence>
<comment type="similarity">
    <text evidence="10 11">Belongs to the TonB-dependent receptor family.</text>
</comment>
<evidence type="ECO:0000256" key="11">
    <source>
        <dbReference type="RuleBase" id="RU003357"/>
    </source>
</evidence>
<gene>
    <name evidence="15" type="ORF">ACFOMG_06430</name>
</gene>
<dbReference type="InterPro" id="IPR036942">
    <property type="entry name" value="Beta-barrel_TonB_sf"/>
</dbReference>
<evidence type="ECO:0000256" key="4">
    <source>
        <dbReference type="ARBA" id="ARBA00022692"/>
    </source>
</evidence>
<evidence type="ECO:0000256" key="5">
    <source>
        <dbReference type="ARBA" id="ARBA00022729"/>
    </source>
</evidence>
<evidence type="ECO:0000256" key="9">
    <source>
        <dbReference type="ARBA" id="ARBA00023237"/>
    </source>
</evidence>
<evidence type="ECO:0000313" key="16">
    <source>
        <dbReference type="Proteomes" id="UP001595722"/>
    </source>
</evidence>
<comment type="caution">
    <text evidence="15">The sequence shown here is derived from an EMBL/GenBank/DDBJ whole genome shotgun (WGS) entry which is preliminary data.</text>
</comment>
<evidence type="ECO:0000256" key="12">
    <source>
        <dbReference type="SAM" id="SignalP"/>
    </source>
</evidence>
<protein>
    <submittedName>
        <fullName evidence="15">TonB-dependent receptor domain-containing protein</fullName>
    </submittedName>
</protein>
<feature type="signal peptide" evidence="12">
    <location>
        <begin position="1"/>
        <end position="28"/>
    </location>
</feature>
<evidence type="ECO:0000256" key="6">
    <source>
        <dbReference type="ARBA" id="ARBA00023065"/>
    </source>
</evidence>
<proteinExistence type="inferred from homology"/>
<evidence type="ECO:0000313" key="15">
    <source>
        <dbReference type="EMBL" id="MFC3679745.1"/>
    </source>
</evidence>